<keyword evidence="10 11" id="KW-0998">Cell outer membrane</keyword>
<dbReference type="GO" id="GO:0009279">
    <property type="term" value="C:cell outer membrane"/>
    <property type="evidence" value="ECO:0007669"/>
    <property type="project" value="UniProtKB-SubCell"/>
</dbReference>
<evidence type="ECO:0000256" key="1">
    <source>
        <dbReference type="ARBA" id="ARBA00004571"/>
    </source>
</evidence>
<accession>A0A198ULW3</accession>
<feature type="domain" description="TonB-dependent receptor plug" evidence="15">
    <location>
        <begin position="50"/>
        <end position="156"/>
    </location>
</feature>
<dbReference type="GO" id="GO:0015344">
    <property type="term" value="F:siderophore uptake transmembrane transporter activity"/>
    <property type="evidence" value="ECO:0007669"/>
    <property type="project" value="TreeGrafter"/>
</dbReference>
<dbReference type="PANTHER" id="PTHR30069">
    <property type="entry name" value="TONB-DEPENDENT OUTER MEMBRANE RECEPTOR"/>
    <property type="match status" value="1"/>
</dbReference>
<protein>
    <submittedName>
        <fullName evidence="16">TonB-dependent receptor</fullName>
    </submittedName>
</protein>
<dbReference type="RefSeq" id="WP_064611320.1">
    <property type="nucleotide sequence ID" value="NZ_LXHB01000091.1"/>
</dbReference>
<dbReference type="EMBL" id="LXHC01000008">
    <property type="protein sequence ID" value="OAU97279.1"/>
    <property type="molecule type" value="Genomic_DNA"/>
</dbReference>
<keyword evidence="17" id="KW-1185">Reference proteome</keyword>
<evidence type="ECO:0000256" key="2">
    <source>
        <dbReference type="ARBA" id="ARBA00008143"/>
    </source>
</evidence>
<comment type="caution">
    <text evidence="16">The sequence shown here is derived from an EMBL/GenBank/DDBJ whole genome shotgun (WGS) entry which is preliminary data.</text>
</comment>
<dbReference type="Gene3D" id="2.40.170.20">
    <property type="entry name" value="TonB-dependent receptor, beta-barrel domain"/>
    <property type="match status" value="1"/>
</dbReference>
<dbReference type="InterPro" id="IPR037066">
    <property type="entry name" value="Plug_dom_sf"/>
</dbReference>
<name>A0A198ULW3_MORCA</name>
<keyword evidence="4 11" id="KW-1134">Transmembrane beta strand</keyword>
<keyword evidence="5 11" id="KW-0812">Transmembrane</keyword>
<dbReference type="GO" id="GO:0044718">
    <property type="term" value="P:siderophore transmembrane transport"/>
    <property type="evidence" value="ECO:0007669"/>
    <property type="project" value="TreeGrafter"/>
</dbReference>
<keyword evidence="7 12" id="KW-0798">TonB box</keyword>
<feature type="signal peptide" evidence="13">
    <location>
        <begin position="1"/>
        <end position="23"/>
    </location>
</feature>
<evidence type="ECO:0000256" key="7">
    <source>
        <dbReference type="ARBA" id="ARBA00023077"/>
    </source>
</evidence>
<dbReference type="InterPro" id="IPR039426">
    <property type="entry name" value="TonB-dep_rcpt-like"/>
</dbReference>
<evidence type="ECO:0000256" key="8">
    <source>
        <dbReference type="ARBA" id="ARBA00023136"/>
    </source>
</evidence>
<keyword evidence="3 11" id="KW-0813">Transport</keyword>
<gene>
    <name evidence="16" type="ORF">AO384_0661</name>
</gene>
<evidence type="ECO:0000256" key="4">
    <source>
        <dbReference type="ARBA" id="ARBA00022452"/>
    </source>
</evidence>
<dbReference type="AlphaFoldDB" id="A0A198ULW3"/>
<evidence type="ECO:0000256" key="3">
    <source>
        <dbReference type="ARBA" id="ARBA00022448"/>
    </source>
</evidence>
<dbReference type="SUPFAM" id="SSF56935">
    <property type="entry name" value="Porins"/>
    <property type="match status" value="1"/>
</dbReference>
<evidence type="ECO:0000259" key="15">
    <source>
        <dbReference type="Pfam" id="PF07715"/>
    </source>
</evidence>
<dbReference type="InterPro" id="IPR000531">
    <property type="entry name" value="Beta-barrel_TonB"/>
</dbReference>
<dbReference type="OrthoDB" id="9764669at2"/>
<evidence type="ECO:0000313" key="17">
    <source>
        <dbReference type="Proteomes" id="UP000078228"/>
    </source>
</evidence>
<evidence type="ECO:0000256" key="10">
    <source>
        <dbReference type="ARBA" id="ARBA00023237"/>
    </source>
</evidence>
<proteinExistence type="inferred from homology"/>
<dbReference type="PANTHER" id="PTHR30069:SF29">
    <property type="entry name" value="HEMOGLOBIN AND HEMOGLOBIN-HAPTOGLOBIN-BINDING PROTEIN 1-RELATED"/>
    <property type="match status" value="1"/>
</dbReference>
<evidence type="ECO:0000256" key="6">
    <source>
        <dbReference type="ARBA" id="ARBA00022729"/>
    </source>
</evidence>
<reference evidence="16 17" key="1">
    <citation type="journal article" date="2016" name="Genome Biol. Evol.">
        <title>Comparative Genomic Analyses of the Moraxella catarrhalis Serosensitive and Seroresistant Lineages Demonstrate Their Independent Evolution.</title>
        <authorList>
            <person name="Earl J.P."/>
            <person name="de Vries S.P."/>
            <person name="Ahmed A."/>
            <person name="Powell E."/>
            <person name="Schultz M.P."/>
            <person name="Hermans P.W."/>
            <person name="Hill D.J."/>
            <person name="Zhou Z."/>
            <person name="Constantinidou C.I."/>
            <person name="Hu F.Z."/>
            <person name="Bootsma H.J."/>
            <person name="Ehrlich G.D."/>
        </authorList>
    </citation>
    <scope>NUCLEOTIDE SEQUENCE [LARGE SCALE GENOMIC DNA]</scope>
    <source>
        <strain evidence="16 17">Z7542</strain>
    </source>
</reference>
<evidence type="ECO:0000259" key="14">
    <source>
        <dbReference type="Pfam" id="PF00593"/>
    </source>
</evidence>
<comment type="subcellular location">
    <subcellularLocation>
        <location evidence="1 11">Cell outer membrane</location>
        <topology evidence="1 11">Multi-pass membrane protein</topology>
    </subcellularLocation>
</comment>
<dbReference type="Gene3D" id="2.170.130.10">
    <property type="entry name" value="TonB-dependent receptor, plug domain"/>
    <property type="match status" value="1"/>
</dbReference>
<keyword evidence="6 13" id="KW-0732">Signal</keyword>
<keyword evidence="8 11" id="KW-0472">Membrane</keyword>
<evidence type="ECO:0000256" key="11">
    <source>
        <dbReference type="PROSITE-ProRule" id="PRU01360"/>
    </source>
</evidence>
<dbReference type="Pfam" id="PF00593">
    <property type="entry name" value="TonB_dep_Rec_b-barrel"/>
    <property type="match status" value="1"/>
</dbReference>
<evidence type="ECO:0000313" key="16">
    <source>
        <dbReference type="EMBL" id="OAU97279.1"/>
    </source>
</evidence>
<keyword evidence="9 16" id="KW-0675">Receptor</keyword>
<organism evidence="16 17">
    <name type="scientific">Moraxella catarrhalis</name>
    <name type="common">Branhamella catarrhalis</name>
    <dbReference type="NCBI Taxonomy" id="480"/>
    <lineage>
        <taxon>Bacteria</taxon>
        <taxon>Pseudomonadati</taxon>
        <taxon>Pseudomonadota</taxon>
        <taxon>Gammaproteobacteria</taxon>
        <taxon>Moraxellales</taxon>
        <taxon>Moraxellaceae</taxon>
        <taxon>Moraxella</taxon>
    </lineage>
</organism>
<feature type="chain" id="PRO_5008279786" evidence="13">
    <location>
        <begin position="24"/>
        <end position="612"/>
    </location>
</feature>
<evidence type="ECO:0000256" key="9">
    <source>
        <dbReference type="ARBA" id="ARBA00023170"/>
    </source>
</evidence>
<dbReference type="PATRIC" id="fig|480.237.peg.106"/>
<feature type="domain" description="TonB-dependent receptor-like beta-barrel" evidence="14">
    <location>
        <begin position="218"/>
        <end position="579"/>
    </location>
</feature>
<evidence type="ECO:0000256" key="5">
    <source>
        <dbReference type="ARBA" id="ARBA00022692"/>
    </source>
</evidence>
<dbReference type="Pfam" id="PF07715">
    <property type="entry name" value="Plug"/>
    <property type="match status" value="1"/>
</dbReference>
<comment type="similarity">
    <text evidence="2">Belongs to the TonB-dependent receptor family. Hemoglobin/haptoglobin binding protein subfamily.</text>
</comment>
<evidence type="ECO:0000256" key="13">
    <source>
        <dbReference type="SAM" id="SignalP"/>
    </source>
</evidence>
<dbReference type="CDD" id="cd01347">
    <property type="entry name" value="ligand_gated_channel"/>
    <property type="match status" value="1"/>
</dbReference>
<sequence length="612" mass="67453">MSSFTLRRAIVLALAPLSAAAFAQDTQPTEPTVILDPVIVTASKTDGLLSQTPVRVSVIGAREIRQNPTLNLSDVLQKDASISVKQSGGIGQIPQVSLRGTHPKHTLIARDSARLNNQNELSPVFAGFYDLSDVDQVEIVKGAASVQYGSDAIGGVINMISKTPTQSGGFVTGVYGENKTYKVIVGEDLVADNGLYAQVRGQRLETDGTRILESQKENNKASYDQKGGSFKLGYNANTLKTSVGISHNEGIDIFTNDYITNTSPREFENQVINANIAYDVMPDTVISARYAHISDKQNVPAHGSQYNTRAHEGDINVRWKLHQDHNFLAGVAYNNAEFESNTIINGLQEVESYGYYLQHQYNNSKFSTQAGVRMEDNDRFGTHTVGQLAGRYHLNPQTSIYANVGTAFRAPTLNEMYSQWGGNPNLDPEESLSYEVGINHYVGNNFSIGLSAYRTEIDNLISWSNGKNNNMSEATFKGGELGVKWQNDNFYINANYARTETENKATAREIAYRPKNSGTLTVGYDDGEYGVSVSTIARSKAATSNDASDVYVRGYATMDVNAHWQATQNVKLFTNIQNLWDRQHRLVYNTWPKADWYVNGGRQANVGVTFGY</sequence>
<dbReference type="InterPro" id="IPR012910">
    <property type="entry name" value="Plug_dom"/>
</dbReference>
<dbReference type="PROSITE" id="PS52016">
    <property type="entry name" value="TONB_DEPENDENT_REC_3"/>
    <property type="match status" value="1"/>
</dbReference>
<evidence type="ECO:0000256" key="12">
    <source>
        <dbReference type="RuleBase" id="RU003357"/>
    </source>
</evidence>
<dbReference type="Proteomes" id="UP000078228">
    <property type="component" value="Unassembled WGS sequence"/>
</dbReference>
<dbReference type="InterPro" id="IPR036942">
    <property type="entry name" value="Beta-barrel_TonB_sf"/>
</dbReference>